<feature type="transmembrane region" description="Helical" evidence="1">
    <location>
        <begin position="20"/>
        <end position="37"/>
    </location>
</feature>
<keyword evidence="1" id="KW-1133">Transmembrane helix</keyword>
<dbReference type="AlphaFoldDB" id="A0A2H3B5G8"/>
<gene>
    <name evidence="2" type="ORF">ARMSODRAFT_1021711</name>
</gene>
<organism evidence="2 3">
    <name type="scientific">Armillaria solidipes</name>
    <dbReference type="NCBI Taxonomy" id="1076256"/>
    <lineage>
        <taxon>Eukaryota</taxon>
        <taxon>Fungi</taxon>
        <taxon>Dikarya</taxon>
        <taxon>Basidiomycota</taxon>
        <taxon>Agaricomycotina</taxon>
        <taxon>Agaricomycetes</taxon>
        <taxon>Agaricomycetidae</taxon>
        <taxon>Agaricales</taxon>
        <taxon>Marasmiineae</taxon>
        <taxon>Physalacriaceae</taxon>
        <taxon>Armillaria</taxon>
    </lineage>
</organism>
<reference evidence="3" key="1">
    <citation type="journal article" date="2017" name="Nat. Ecol. Evol.">
        <title>Genome expansion and lineage-specific genetic innovations in the forest pathogenic fungi Armillaria.</title>
        <authorList>
            <person name="Sipos G."/>
            <person name="Prasanna A.N."/>
            <person name="Walter M.C."/>
            <person name="O'Connor E."/>
            <person name="Balint B."/>
            <person name="Krizsan K."/>
            <person name="Kiss B."/>
            <person name="Hess J."/>
            <person name="Varga T."/>
            <person name="Slot J."/>
            <person name="Riley R."/>
            <person name="Boka B."/>
            <person name="Rigling D."/>
            <person name="Barry K."/>
            <person name="Lee J."/>
            <person name="Mihaltcheva S."/>
            <person name="LaButti K."/>
            <person name="Lipzen A."/>
            <person name="Waldron R."/>
            <person name="Moloney N.M."/>
            <person name="Sperisen C."/>
            <person name="Kredics L."/>
            <person name="Vagvoelgyi C."/>
            <person name="Patrignani A."/>
            <person name="Fitzpatrick D."/>
            <person name="Nagy I."/>
            <person name="Doyle S."/>
            <person name="Anderson J.B."/>
            <person name="Grigoriev I.V."/>
            <person name="Gueldener U."/>
            <person name="Muensterkoetter M."/>
            <person name="Nagy L.G."/>
        </authorList>
    </citation>
    <scope>NUCLEOTIDE SEQUENCE [LARGE SCALE GENOMIC DNA]</scope>
    <source>
        <strain evidence="3">28-4</strain>
    </source>
</reference>
<accession>A0A2H3B5G8</accession>
<dbReference type="Proteomes" id="UP000218334">
    <property type="component" value="Unassembled WGS sequence"/>
</dbReference>
<evidence type="ECO:0000313" key="2">
    <source>
        <dbReference type="EMBL" id="PBK66091.1"/>
    </source>
</evidence>
<proteinExistence type="predicted"/>
<name>A0A2H3B5G8_9AGAR</name>
<evidence type="ECO:0000313" key="3">
    <source>
        <dbReference type="Proteomes" id="UP000218334"/>
    </source>
</evidence>
<dbReference type="EMBL" id="KZ293442">
    <property type="protein sequence ID" value="PBK66091.1"/>
    <property type="molecule type" value="Genomic_DNA"/>
</dbReference>
<keyword evidence="1" id="KW-0472">Membrane</keyword>
<keyword evidence="3" id="KW-1185">Reference proteome</keyword>
<sequence length="152" mass="17266">MAFISIPMLIYIDIKHGVRIYPYLVAVAVLTAILRCLSSVHWISQLHYHVDSLLGNLLNPEELLSRILAENIAFAGWKINDVVVSTSDSWKDLKRTKKCVESAAAFIKDTPQFCALEFTLLQSATYPQRGPQAYLAETTQKITDLKQLLWMR</sequence>
<protein>
    <submittedName>
        <fullName evidence="2">Uncharacterized protein</fullName>
    </submittedName>
</protein>
<evidence type="ECO:0000256" key="1">
    <source>
        <dbReference type="SAM" id="Phobius"/>
    </source>
</evidence>
<keyword evidence="1" id="KW-0812">Transmembrane</keyword>